<dbReference type="PROSITE" id="PS50110">
    <property type="entry name" value="RESPONSE_REGULATORY"/>
    <property type="match status" value="1"/>
</dbReference>
<dbReference type="SUPFAM" id="SSF52172">
    <property type="entry name" value="CheY-like"/>
    <property type="match status" value="1"/>
</dbReference>
<dbReference type="InterPro" id="IPR011006">
    <property type="entry name" value="CheY-like_superfamily"/>
</dbReference>
<keyword evidence="7" id="KW-1185">Reference proteome</keyword>
<gene>
    <name evidence="6" type="ORF">OXH55_02810</name>
</gene>
<dbReference type="InterPro" id="IPR001789">
    <property type="entry name" value="Sig_transdc_resp-reg_receiver"/>
</dbReference>
<organism evidence="6 7">
    <name type="scientific">Clostridium ganghwense</name>
    <dbReference type="NCBI Taxonomy" id="312089"/>
    <lineage>
        <taxon>Bacteria</taxon>
        <taxon>Bacillati</taxon>
        <taxon>Bacillota</taxon>
        <taxon>Clostridia</taxon>
        <taxon>Eubacteriales</taxon>
        <taxon>Clostridiaceae</taxon>
        <taxon>Clostridium</taxon>
    </lineage>
</organism>
<feature type="modified residue" description="4-aspartylphosphate" evidence="4">
    <location>
        <position position="62"/>
    </location>
</feature>
<evidence type="ECO:0000256" key="4">
    <source>
        <dbReference type="PROSITE-ProRule" id="PRU00169"/>
    </source>
</evidence>
<dbReference type="RefSeq" id="WP_268047956.1">
    <property type="nucleotide sequence ID" value="NZ_JAPQES010000001.1"/>
</dbReference>
<dbReference type="InterPro" id="IPR018745">
    <property type="entry name" value="MpsC"/>
</dbReference>
<dbReference type="EMBL" id="JAPQES010000001">
    <property type="protein sequence ID" value="MCY6369578.1"/>
    <property type="molecule type" value="Genomic_DNA"/>
</dbReference>
<dbReference type="PANTHER" id="PTHR44591:SF3">
    <property type="entry name" value="RESPONSE REGULATORY DOMAIN-CONTAINING PROTEIN"/>
    <property type="match status" value="1"/>
</dbReference>
<reference evidence="6" key="1">
    <citation type="submission" date="2022-12" db="EMBL/GenBank/DDBJ databases">
        <authorList>
            <person name="Wang J."/>
        </authorList>
    </citation>
    <scope>NUCLEOTIDE SEQUENCE</scope>
    <source>
        <strain evidence="6">HY-42-06</strain>
    </source>
</reference>
<evidence type="ECO:0000259" key="5">
    <source>
        <dbReference type="PROSITE" id="PS50110"/>
    </source>
</evidence>
<dbReference type="Pfam" id="PF00072">
    <property type="entry name" value="Response_reg"/>
    <property type="match status" value="1"/>
</dbReference>
<accession>A0ABT4CKK4</accession>
<keyword evidence="2 4" id="KW-0597">Phosphoprotein</keyword>
<protein>
    <recommendedName>
        <fullName evidence="1">Stage 0 sporulation protein A homolog</fullName>
    </recommendedName>
</protein>
<comment type="caution">
    <text evidence="6">The sequence shown here is derived from an EMBL/GenBank/DDBJ whole genome shotgun (WGS) entry which is preliminary data.</text>
</comment>
<comment type="function">
    <text evidence="3">May play the central regulatory role in sporulation. It may be an element of the effector pathway responsible for the activation of sporulation genes in response to nutritional stress. Spo0A may act in concert with spo0H (a sigma factor) to control the expression of some genes that are critical to the sporulation process.</text>
</comment>
<proteinExistence type="predicted"/>
<evidence type="ECO:0000256" key="3">
    <source>
        <dbReference type="ARBA" id="ARBA00024867"/>
    </source>
</evidence>
<dbReference type="PANTHER" id="PTHR44591">
    <property type="entry name" value="STRESS RESPONSE REGULATOR PROTEIN 1"/>
    <property type="match status" value="1"/>
</dbReference>
<feature type="domain" description="Response regulatory" evidence="5">
    <location>
        <begin position="13"/>
        <end position="127"/>
    </location>
</feature>
<evidence type="ECO:0000256" key="2">
    <source>
        <dbReference type="ARBA" id="ARBA00022553"/>
    </source>
</evidence>
<evidence type="ECO:0000313" key="7">
    <source>
        <dbReference type="Proteomes" id="UP001079657"/>
    </source>
</evidence>
<dbReference type="Pfam" id="PF10057">
    <property type="entry name" value="MpsC"/>
    <property type="match status" value="1"/>
</dbReference>
<dbReference type="InterPro" id="IPR050595">
    <property type="entry name" value="Bact_response_regulator"/>
</dbReference>
<sequence length="261" mass="30111">MKEFEKSILQSMTILYVEDEPVTRKVTTEAIKKIVGKLYTADNGKDGIRKFEMYQPDIVITDLVMEDMTGIEMSEEIRKKENDCSIIVTSALDDAKSILKTVDVGIEKYIIKPIDIEELVEVLLRIGKKRLRLQTENYIATGGNLLTKEQKRYLEKMMRNLCGIYLKDITGKGARTIQVLVKGNQIEIKAIGCLTVMEENLIDNGYDYKMIDFNRNFLYKATQKDIEKKFSTLCNTRVYLQKIESNSEEGYDKFIFSFQKG</sequence>
<evidence type="ECO:0000256" key="1">
    <source>
        <dbReference type="ARBA" id="ARBA00018672"/>
    </source>
</evidence>
<name>A0ABT4CKK4_9CLOT</name>
<dbReference type="SMART" id="SM00448">
    <property type="entry name" value="REC"/>
    <property type="match status" value="1"/>
</dbReference>
<evidence type="ECO:0000313" key="6">
    <source>
        <dbReference type="EMBL" id="MCY6369578.1"/>
    </source>
</evidence>
<dbReference type="Proteomes" id="UP001079657">
    <property type="component" value="Unassembled WGS sequence"/>
</dbReference>
<dbReference type="Gene3D" id="3.40.50.2300">
    <property type="match status" value="1"/>
</dbReference>